<organism evidence="9 10">
    <name type="scientific">Thermobifida fusca TM51</name>
    <dbReference type="NCBI Taxonomy" id="1169414"/>
    <lineage>
        <taxon>Bacteria</taxon>
        <taxon>Bacillati</taxon>
        <taxon>Actinomycetota</taxon>
        <taxon>Actinomycetes</taxon>
        <taxon>Streptosporangiales</taxon>
        <taxon>Nocardiopsidaceae</taxon>
        <taxon>Thermobifida</taxon>
    </lineage>
</organism>
<keyword evidence="10" id="KW-1185">Reference proteome</keyword>
<comment type="catalytic activity">
    <reaction evidence="1">
        <text>ATP + protein L-histidine = ADP + protein N-phospho-L-histidine.</text>
        <dbReference type="EC" id="2.7.13.3"/>
    </reaction>
</comment>
<feature type="domain" description="Histidine kinase/HSP90-like ATPase" evidence="8">
    <location>
        <begin position="536"/>
        <end position="651"/>
    </location>
</feature>
<feature type="region of interest" description="Disordered" evidence="6">
    <location>
        <begin position="667"/>
        <end position="795"/>
    </location>
</feature>
<dbReference type="InterPro" id="IPR050428">
    <property type="entry name" value="TCS_sensor_his_kinase"/>
</dbReference>
<keyword evidence="7" id="KW-0812">Transmembrane</keyword>
<dbReference type="Pfam" id="PF02518">
    <property type="entry name" value="HATPase_c"/>
    <property type="match status" value="1"/>
</dbReference>
<dbReference type="Gene3D" id="3.30.565.10">
    <property type="entry name" value="Histidine kinase-like ATPase, C-terminal domain"/>
    <property type="match status" value="1"/>
</dbReference>
<dbReference type="EC" id="2.7.13.3" evidence="2"/>
<dbReference type="InterPro" id="IPR013587">
    <property type="entry name" value="Nitrate/nitrite_sensing"/>
</dbReference>
<evidence type="ECO:0000313" key="9">
    <source>
        <dbReference type="EMBL" id="EOR71504.1"/>
    </source>
</evidence>
<evidence type="ECO:0000259" key="8">
    <source>
        <dbReference type="SMART" id="SM00387"/>
    </source>
</evidence>
<dbReference type="SUPFAM" id="SSF55874">
    <property type="entry name" value="ATPase domain of HSP90 chaperone/DNA topoisomerase II/histidine kinase"/>
    <property type="match status" value="1"/>
</dbReference>
<dbReference type="GO" id="GO:0005524">
    <property type="term" value="F:ATP binding"/>
    <property type="evidence" value="ECO:0007669"/>
    <property type="project" value="UniProtKB-KW"/>
</dbReference>
<dbReference type="Pfam" id="PF08376">
    <property type="entry name" value="NIT"/>
    <property type="match status" value="1"/>
</dbReference>
<feature type="compositionally biased region" description="Pro residues" evidence="6">
    <location>
        <begin position="686"/>
        <end position="702"/>
    </location>
</feature>
<keyword evidence="5" id="KW-0418">Kinase</keyword>
<evidence type="ECO:0000256" key="2">
    <source>
        <dbReference type="ARBA" id="ARBA00012438"/>
    </source>
</evidence>
<dbReference type="PANTHER" id="PTHR45436:SF5">
    <property type="entry name" value="SENSOR HISTIDINE KINASE TRCS"/>
    <property type="match status" value="1"/>
</dbReference>
<dbReference type="SMART" id="SM00387">
    <property type="entry name" value="HATPase_c"/>
    <property type="match status" value="1"/>
</dbReference>
<dbReference type="PANTHER" id="PTHR45436">
    <property type="entry name" value="SENSOR HISTIDINE KINASE YKOH"/>
    <property type="match status" value="1"/>
</dbReference>
<keyword evidence="7" id="KW-0472">Membrane</keyword>
<accession>A0A9P2TBQ3</accession>
<dbReference type="InterPro" id="IPR003594">
    <property type="entry name" value="HATPase_dom"/>
</dbReference>
<evidence type="ECO:0000256" key="6">
    <source>
        <dbReference type="SAM" id="MobiDB-lite"/>
    </source>
</evidence>
<evidence type="ECO:0000256" key="3">
    <source>
        <dbReference type="ARBA" id="ARBA00022553"/>
    </source>
</evidence>
<keyword evidence="7" id="KW-1133">Transmembrane helix</keyword>
<evidence type="ECO:0000256" key="4">
    <source>
        <dbReference type="ARBA" id="ARBA00022679"/>
    </source>
</evidence>
<dbReference type="GO" id="GO:0000160">
    <property type="term" value="P:phosphorelay signal transduction system"/>
    <property type="evidence" value="ECO:0007669"/>
    <property type="project" value="TreeGrafter"/>
</dbReference>
<dbReference type="GO" id="GO:0005886">
    <property type="term" value="C:plasma membrane"/>
    <property type="evidence" value="ECO:0007669"/>
    <property type="project" value="TreeGrafter"/>
</dbReference>
<dbReference type="GO" id="GO:0004673">
    <property type="term" value="F:protein histidine kinase activity"/>
    <property type="evidence" value="ECO:0007669"/>
    <property type="project" value="UniProtKB-EC"/>
</dbReference>
<dbReference type="AlphaFoldDB" id="A0A9P2TBQ3"/>
<reference evidence="9 10" key="1">
    <citation type="journal article" date="2013" name="Genome Announc.">
        <title>Draft Genome Sequence of the Lignocellulose Decomposer Thermobifida fusca Strain TM51.</title>
        <authorList>
            <person name="Toth A."/>
            <person name="Barna T."/>
            <person name="Nagy I."/>
            <person name="Horvath B."/>
            <person name="Nagy I."/>
            <person name="Tancsics A."/>
            <person name="Kriszt B."/>
            <person name="Baka E."/>
            <person name="Fekete C."/>
            <person name="Kukolya J."/>
        </authorList>
    </citation>
    <scope>NUCLEOTIDE SEQUENCE [LARGE SCALE GENOMIC DNA]</scope>
    <source>
        <strain evidence="9 10">TM51</strain>
    </source>
</reference>
<dbReference type="RefSeq" id="WP_016188648.1">
    <property type="nucleotide sequence ID" value="NZ_AOSG01000035.1"/>
</dbReference>
<feature type="compositionally biased region" description="Low complexity" evidence="6">
    <location>
        <begin position="742"/>
        <end position="757"/>
    </location>
</feature>
<name>A0A9P2TBQ3_THEFU</name>
<proteinExistence type="predicted"/>
<evidence type="ECO:0000256" key="7">
    <source>
        <dbReference type="SAM" id="Phobius"/>
    </source>
</evidence>
<keyword evidence="3" id="KW-0597">Phosphoprotein</keyword>
<evidence type="ECO:0000313" key="10">
    <source>
        <dbReference type="Proteomes" id="UP000014184"/>
    </source>
</evidence>
<dbReference type="Proteomes" id="UP000014184">
    <property type="component" value="Unassembled WGS sequence"/>
</dbReference>
<dbReference type="EMBL" id="AOSG01000035">
    <property type="protein sequence ID" value="EOR71504.1"/>
    <property type="molecule type" value="Genomic_DNA"/>
</dbReference>
<comment type="caution">
    <text evidence="9">The sequence shown here is derived from an EMBL/GenBank/DDBJ whole genome shotgun (WGS) entry which is preliminary data.</text>
</comment>
<keyword evidence="9" id="KW-0547">Nucleotide-binding</keyword>
<feature type="transmembrane region" description="Helical" evidence="7">
    <location>
        <begin position="28"/>
        <end position="46"/>
    </location>
</feature>
<sequence>MTKEQRRPFLRWLRHLSAEQRGTIRVRLLALALIPSTALLILWIGATVTPVGTLLSINRSTTFLEQAGLPALDVISALQAERQAAMEHLAQSEKNRKGSLTSTLREDRAATDAAIENFRTGIEDAGLTSFPEETRERIERFLGTLEVLPMHREVLDTSSPVREGAASTYNEAIEAGLQLWDIQEKLVAEEQAHQMRSLAALLRADELLSQEDGMLSYSNLAGMFNTADHIDFAAAVGAQRYLYEQIAPELSGQERIGYDKVIGSAEFRTIQALENEVIRAGAISGDPPIDIEQWSAAWSKLDESLSEVTDSQIEALTEQARSEALQLTALLTLFSVATLAVVVASVFFSTRTVTWLNRRLGTLREATLDYAHRRLPEITARLRAGEKVDVATDAPPIPVDINDELGQVTEAFNTAQRAAVESATQEAKLREGVRNIFRNIARRAQTLVHRQLSLLDSLEQAETDPKVLESLFRIDHLSTQMRRNAENLMLLTDDRPSRKAGEPLSLAQAVRAASSEIEDYSRIKLLPMPMVHIKGSVANDSVRMLAELLENATSFSPPSTVVTVRGEALPHGSYALEIEDRGLGMLPEAYQQANELLSGNSQRFNLADMREDSQLGLIVVATIAQRHNLKVTLRPSPYNGTQAIIVFPPEAIDTTLTAPRAVAAKPAPAPAELEAPSAAVSATPAPAAPAPPPSVPSTPSAPEPALASSQPTEPGSPLPAAASGDTADTYKGLPRRRRSQRRSQQAPQAPAPSISRPVNPDRSLEEIRQMMSAFQRGTRSGRAEGNTDYPTRETR</sequence>
<evidence type="ECO:0000256" key="1">
    <source>
        <dbReference type="ARBA" id="ARBA00000085"/>
    </source>
</evidence>
<gene>
    <name evidence="9" type="ORF">TM51_07531</name>
</gene>
<keyword evidence="4" id="KW-0808">Transferase</keyword>
<evidence type="ECO:0000256" key="5">
    <source>
        <dbReference type="ARBA" id="ARBA00022777"/>
    </source>
</evidence>
<protein>
    <recommendedName>
        <fullName evidence="2">histidine kinase</fullName>
        <ecNumber evidence="2">2.7.13.3</ecNumber>
    </recommendedName>
</protein>
<feature type="compositionally biased region" description="Low complexity" evidence="6">
    <location>
        <begin position="667"/>
        <end position="685"/>
    </location>
</feature>
<dbReference type="InterPro" id="IPR036890">
    <property type="entry name" value="HATPase_C_sf"/>
</dbReference>
<keyword evidence="9" id="KW-0067">ATP-binding</keyword>